<sequence>MFGEDDSESPRRPSPWLPSPDPSIPAVGLENDLSKSEIKFDRWPDELEPELDELGHIEYKLKILNPTPSRFQKLKTQMKWRLLEGGGTALYELGVLDDGTLIGLSRQEMDESLVNLARIAHELDCQLELLRVIELPDIIVNTGPSSRPTAKIPPSIRIPGGVDRKEKAKQKRKKKKSRAKPITVPLPGLAKTPKGKLRIEPGDAAVSSASEPSSPSKALFIEAHTVVASESQHSKKNSINSIRSIRDRCQLSPRRAAPIAPGNFADQICLLTPEERSILRRARKNERKAAMAVEARRAKARAESPPTSSVPWPHFKDEDLGGWKRQAEDKNETKYVVEVRVAKEVHHEEERFLDFEGFGISDSS</sequence>
<feature type="compositionally biased region" description="Pro residues" evidence="1">
    <location>
        <begin position="12"/>
        <end position="23"/>
    </location>
</feature>
<organism evidence="2 3">
    <name type="scientific">Austropuccinia psidii MF-1</name>
    <dbReference type="NCBI Taxonomy" id="1389203"/>
    <lineage>
        <taxon>Eukaryota</taxon>
        <taxon>Fungi</taxon>
        <taxon>Dikarya</taxon>
        <taxon>Basidiomycota</taxon>
        <taxon>Pucciniomycotina</taxon>
        <taxon>Pucciniomycetes</taxon>
        <taxon>Pucciniales</taxon>
        <taxon>Sphaerophragmiaceae</taxon>
        <taxon>Austropuccinia</taxon>
    </lineage>
</organism>
<evidence type="ECO:0000313" key="3">
    <source>
        <dbReference type="Proteomes" id="UP000765509"/>
    </source>
</evidence>
<feature type="region of interest" description="Disordered" evidence="1">
    <location>
        <begin position="145"/>
        <end position="196"/>
    </location>
</feature>
<evidence type="ECO:0000313" key="2">
    <source>
        <dbReference type="EMBL" id="MBW0490029.1"/>
    </source>
</evidence>
<dbReference type="Proteomes" id="UP000765509">
    <property type="component" value="Unassembled WGS sequence"/>
</dbReference>
<dbReference type="PANTHER" id="PTHR43721:SF9">
    <property type="entry name" value="GTP-BINDING PROTEIN 1"/>
    <property type="match status" value="1"/>
</dbReference>
<feature type="region of interest" description="Disordered" evidence="1">
    <location>
        <begin position="295"/>
        <end position="326"/>
    </location>
</feature>
<dbReference type="PANTHER" id="PTHR43721">
    <property type="entry name" value="ELONGATION FACTOR TU-RELATED"/>
    <property type="match status" value="1"/>
</dbReference>
<reference evidence="2" key="1">
    <citation type="submission" date="2021-03" db="EMBL/GenBank/DDBJ databases">
        <title>Draft genome sequence of rust myrtle Austropuccinia psidii MF-1, a brazilian biotype.</title>
        <authorList>
            <person name="Quecine M.C."/>
            <person name="Pachon D.M.R."/>
            <person name="Bonatelli M.L."/>
            <person name="Correr F.H."/>
            <person name="Franceschini L.M."/>
            <person name="Leite T.F."/>
            <person name="Margarido G.R.A."/>
            <person name="Almeida C.A."/>
            <person name="Ferrarezi J.A."/>
            <person name="Labate C.A."/>
        </authorList>
    </citation>
    <scope>NUCLEOTIDE SEQUENCE</scope>
    <source>
        <strain evidence="2">MF-1</strain>
    </source>
</reference>
<protein>
    <submittedName>
        <fullName evidence="2">Uncharacterized protein</fullName>
    </submittedName>
</protein>
<comment type="caution">
    <text evidence="2">The sequence shown here is derived from an EMBL/GenBank/DDBJ whole genome shotgun (WGS) entry which is preliminary data.</text>
</comment>
<feature type="compositionally biased region" description="Basic residues" evidence="1">
    <location>
        <begin position="167"/>
        <end position="179"/>
    </location>
</feature>
<evidence type="ECO:0000256" key="1">
    <source>
        <dbReference type="SAM" id="MobiDB-lite"/>
    </source>
</evidence>
<accession>A0A9Q3H4V4</accession>
<gene>
    <name evidence="2" type="ORF">O181_029744</name>
</gene>
<dbReference type="OrthoDB" id="248233at2759"/>
<name>A0A9Q3H4V4_9BASI</name>
<proteinExistence type="predicted"/>
<dbReference type="EMBL" id="AVOT02010374">
    <property type="protein sequence ID" value="MBW0490029.1"/>
    <property type="molecule type" value="Genomic_DNA"/>
</dbReference>
<dbReference type="InterPro" id="IPR050055">
    <property type="entry name" value="EF-Tu_GTPase"/>
</dbReference>
<dbReference type="GO" id="GO:0003746">
    <property type="term" value="F:translation elongation factor activity"/>
    <property type="evidence" value="ECO:0007669"/>
    <property type="project" value="TreeGrafter"/>
</dbReference>
<feature type="region of interest" description="Disordered" evidence="1">
    <location>
        <begin position="1"/>
        <end position="30"/>
    </location>
</feature>
<dbReference type="AlphaFoldDB" id="A0A9Q3H4V4"/>
<feature type="compositionally biased region" description="Basic and acidic residues" evidence="1">
    <location>
        <begin position="314"/>
        <end position="326"/>
    </location>
</feature>
<keyword evidence="3" id="KW-1185">Reference proteome</keyword>